<reference evidence="1" key="1">
    <citation type="journal article" date="2021" name="Open Biol.">
        <title>Shared evolutionary footprints suggest mitochondrial oxidative damage underlies multiple complex I losses in fungi.</title>
        <authorList>
            <person name="Schikora-Tamarit M.A."/>
            <person name="Marcet-Houben M."/>
            <person name="Nosek J."/>
            <person name="Gabaldon T."/>
        </authorList>
    </citation>
    <scope>NUCLEOTIDE SEQUENCE</scope>
    <source>
        <strain evidence="1">CBS2887</strain>
    </source>
</reference>
<reference evidence="1" key="2">
    <citation type="submission" date="2021-01" db="EMBL/GenBank/DDBJ databases">
        <authorList>
            <person name="Schikora-Tamarit M.A."/>
        </authorList>
    </citation>
    <scope>NUCLEOTIDE SEQUENCE</scope>
    <source>
        <strain evidence="1">CBS2887</strain>
    </source>
</reference>
<dbReference type="Proteomes" id="UP000774326">
    <property type="component" value="Unassembled WGS sequence"/>
</dbReference>
<evidence type="ECO:0000313" key="1">
    <source>
        <dbReference type="EMBL" id="KAH3688540.1"/>
    </source>
</evidence>
<dbReference type="EMBL" id="JAEUBG010000295">
    <property type="protein sequence ID" value="KAH3688540.1"/>
    <property type="molecule type" value="Genomic_DNA"/>
</dbReference>
<keyword evidence="2" id="KW-1185">Reference proteome</keyword>
<evidence type="ECO:0000313" key="2">
    <source>
        <dbReference type="Proteomes" id="UP000774326"/>
    </source>
</evidence>
<sequence>MALDFSGLLTPLAHLMPKVFGCCLNHQLSAFSPANLTELDWVYFKAMVATVKSMEACSGKSLFLDTMDWKEDLLMMASLRFCCKETPYTCLVSVNSGVKFGSICKTHNDTVRDFLGDDLGSWQIDNVGESNPVTERGHSVGASGSGVGIGQWGQVLNVVDEVDLLFGVQQVDVTWGTGENLEWQWLTGWNESLGWLLVWVGTVSQWQLGDTFGVLLSEEVGDGGVVVGGVLEGLEGQLVSQVGGNTLGFGQFLQEFWVTPPMSISSTASSMVTEILEMVSLKGYKLHTTKSTFSMPCLSKSASSDSKFLAKIPPWTAGCKVLTLPPSISGAWVMEETSSTGKPASLTNLAVPPEAKIRTLLETKPLAKSNKPVLS</sequence>
<organism evidence="1 2">
    <name type="scientific">Wickerhamomyces pijperi</name>
    <name type="common">Yeast</name>
    <name type="synonym">Pichia pijperi</name>
    <dbReference type="NCBI Taxonomy" id="599730"/>
    <lineage>
        <taxon>Eukaryota</taxon>
        <taxon>Fungi</taxon>
        <taxon>Dikarya</taxon>
        <taxon>Ascomycota</taxon>
        <taxon>Saccharomycotina</taxon>
        <taxon>Saccharomycetes</taxon>
        <taxon>Phaffomycetales</taxon>
        <taxon>Wickerhamomycetaceae</taxon>
        <taxon>Wickerhamomyces</taxon>
    </lineage>
</organism>
<comment type="caution">
    <text evidence="1">The sequence shown here is derived from an EMBL/GenBank/DDBJ whole genome shotgun (WGS) entry which is preliminary data.</text>
</comment>
<gene>
    <name evidence="1" type="ORF">WICPIJ_000461</name>
</gene>
<dbReference type="AlphaFoldDB" id="A0A9P8QGI6"/>
<accession>A0A9P8QGI6</accession>
<protein>
    <submittedName>
        <fullName evidence="1">Uncharacterized protein</fullName>
    </submittedName>
</protein>
<proteinExistence type="predicted"/>
<name>A0A9P8QGI6_WICPI</name>